<sequence length="331" mass="36504">MAEMLSDRYAEDIERACEFLRSCDDALVVSHVQPDGDAISSTLVIGWLLDKWNKTYRLVNENGVPGRLRDLPMADQIGSYADEDAPEKKYETVICVDCADYARIGKIANWIAPDARILNIDHHPTNDRYGEAALIRHNAAATAEILYDLLLAAGVELDEQVGTMLYTGLLTDTGGFRYSNTTPHVMSVASELLKLGVEGNTIAERLLETMSMAQLKLIQRGLSRLTFTPDQRIGWLFITPEDMRETGAVNEDLEGLVNYARNVEGVDVGLLFKQIDEQSVKVSMRSSERVDVSAIAQSFGGGGHVRAAGCKVSGALDDIIRQVVERVKQEL</sequence>
<dbReference type="PANTHER" id="PTHR47618">
    <property type="entry name" value="BIFUNCTIONAL OLIGORIBONUCLEASE AND PAP PHOSPHATASE NRNA"/>
    <property type="match status" value="1"/>
</dbReference>
<dbReference type="InterPro" id="IPR003156">
    <property type="entry name" value="DHHA1_dom"/>
</dbReference>
<dbReference type="RefSeq" id="WP_213426557.1">
    <property type="nucleotide sequence ID" value="NZ_AP031286.1"/>
</dbReference>
<accession>A0ABN8TZT4</accession>
<name>A0ABN8TZT4_9BACL</name>
<dbReference type="EMBL" id="CALYLO010000001">
    <property type="protein sequence ID" value="CAH8243822.1"/>
    <property type="molecule type" value="Genomic_DNA"/>
</dbReference>
<proteinExistence type="predicted"/>
<evidence type="ECO:0000313" key="4">
    <source>
        <dbReference type="Proteomes" id="UP001154322"/>
    </source>
</evidence>
<dbReference type="InterPro" id="IPR038763">
    <property type="entry name" value="DHH_sf"/>
</dbReference>
<dbReference type="PANTHER" id="PTHR47618:SF1">
    <property type="entry name" value="BIFUNCTIONAL OLIGORIBONUCLEASE AND PAP PHOSPHATASE NRNA"/>
    <property type="match status" value="1"/>
</dbReference>
<feature type="domain" description="DDH" evidence="1">
    <location>
        <begin position="27"/>
        <end position="168"/>
    </location>
</feature>
<evidence type="ECO:0000259" key="2">
    <source>
        <dbReference type="Pfam" id="PF02272"/>
    </source>
</evidence>
<feature type="domain" description="DHHA1" evidence="2">
    <location>
        <begin position="246"/>
        <end position="328"/>
    </location>
</feature>
<evidence type="ECO:0000313" key="3">
    <source>
        <dbReference type="EMBL" id="CAH8243822.1"/>
    </source>
</evidence>
<dbReference type="Gene3D" id="3.10.310.30">
    <property type="match status" value="1"/>
</dbReference>
<evidence type="ECO:0000259" key="1">
    <source>
        <dbReference type="Pfam" id="PF01368"/>
    </source>
</evidence>
<dbReference type="Pfam" id="PF02272">
    <property type="entry name" value="DHHA1"/>
    <property type="match status" value="1"/>
</dbReference>
<dbReference type="InterPro" id="IPR001667">
    <property type="entry name" value="DDH_dom"/>
</dbReference>
<dbReference type="SUPFAM" id="SSF64182">
    <property type="entry name" value="DHH phosphoesterases"/>
    <property type="match status" value="1"/>
</dbReference>
<dbReference type="InterPro" id="IPR051319">
    <property type="entry name" value="Oligoribo/pAp-PDE_c-di-AMP_PDE"/>
</dbReference>
<comment type="caution">
    <text evidence="3">The sequence shown here is derived from an EMBL/GenBank/DDBJ whole genome shotgun (WGS) entry which is preliminary data.</text>
</comment>
<dbReference type="Gene3D" id="3.90.1640.10">
    <property type="entry name" value="inorganic pyrophosphatase (n-terminal core)"/>
    <property type="match status" value="1"/>
</dbReference>
<protein>
    <submittedName>
        <fullName evidence="3">Bifunctional oligoribonuclease/PAP phosphatase NrnA</fullName>
    </submittedName>
</protein>
<keyword evidence="4" id="KW-1185">Reference proteome</keyword>
<dbReference type="Pfam" id="PF01368">
    <property type="entry name" value="DHH"/>
    <property type="match status" value="1"/>
</dbReference>
<dbReference type="Proteomes" id="UP001154322">
    <property type="component" value="Unassembled WGS sequence"/>
</dbReference>
<organism evidence="3 4">
    <name type="scientific">Paenibacillus melissococcoides</name>
    <dbReference type="NCBI Taxonomy" id="2912268"/>
    <lineage>
        <taxon>Bacteria</taxon>
        <taxon>Bacillati</taxon>
        <taxon>Bacillota</taxon>
        <taxon>Bacilli</taxon>
        <taxon>Bacillales</taxon>
        <taxon>Paenibacillaceae</taxon>
        <taxon>Paenibacillus</taxon>
    </lineage>
</organism>
<reference evidence="3" key="1">
    <citation type="submission" date="2022-06" db="EMBL/GenBank/DDBJ databases">
        <authorList>
            <person name="Dietemann V."/>
            <person name="Ory F."/>
            <person name="Dainat B."/>
            <person name="Oberhansli S."/>
        </authorList>
    </citation>
    <scope>NUCLEOTIDE SEQUENCE</scope>
    <source>
        <strain evidence="3">Ena-SAMPLE-TAB-26-04-2022-14:26:32:270-5432</strain>
    </source>
</reference>
<gene>
    <name evidence="3" type="ORF">WJ0W_001061</name>
</gene>